<evidence type="ECO:0000313" key="2">
    <source>
        <dbReference type="EMBL" id="CAH1782897.1"/>
    </source>
</evidence>
<dbReference type="Proteomes" id="UP000749559">
    <property type="component" value="Unassembled WGS sequence"/>
</dbReference>
<feature type="chain" id="PRO_5035909741" evidence="1">
    <location>
        <begin position="24"/>
        <end position="239"/>
    </location>
</feature>
<keyword evidence="3" id="KW-1185">Reference proteome</keyword>
<reference evidence="2" key="1">
    <citation type="submission" date="2022-03" db="EMBL/GenBank/DDBJ databases">
        <authorList>
            <person name="Martin C."/>
        </authorList>
    </citation>
    <scope>NUCLEOTIDE SEQUENCE</scope>
</reference>
<protein>
    <submittedName>
        <fullName evidence="2">Uncharacterized protein</fullName>
    </submittedName>
</protein>
<dbReference type="OrthoDB" id="6127486at2759"/>
<sequence>MRVGITCSLVILAVCCFATYSIGEECCSRCCNQCHAGCNSKAEKSPVKTTYIRWGRTSCPDGAAIVYTGIAGGSGHLETGGGSNYQCLPTNPQWGRYTAKSTYSALMYGAEYQFETASGHPNPFDGDNAPTPGDRHSLHDTDVPCVICSVPRSTSIMIPAWKTCPDAWHFEYTGYLVSEYAKHSGRRTFECMDAAPEAVPGSGANKNGALFYAVEASCGSLPCPNYKNGAELTCVVCTS</sequence>
<dbReference type="GO" id="GO:0005615">
    <property type="term" value="C:extracellular space"/>
    <property type="evidence" value="ECO:0007669"/>
    <property type="project" value="TreeGrafter"/>
</dbReference>
<name>A0A8S4NRF7_OWEFU</name>
<keyword evidence="1" id="KW-0732">Signal</keyword>
<dbReference type="PANTHER" id="PTHR24024:SF18">
    <property type="entry name" value="SHORT-CHAIN COLLAGEN C4-LIKE"/>
    <property type="match status" value="1"/>
</dbReference>
<dbReference type="EMBL" id="CAIIXF020000005">
    <property type="protein sequence ID" value="CAH1782897.1"/>
    <property type="molecule type" value="Genomic_DNA"/>
</dbReference>
<comment type="caution">
    <text evidence="2">The sequence shown here is derived from an EMBL/GenBank/DDBJ whole genome shotgun (WGS) entry which is preliminary data.</text>
</comment>
<evidence type="ECO:0000256" key="1">
    <source>
        <dbReference type="SAM" id="SignalP"/>
    </source>
</evidence>
<organism evidence="2 3">
    <name type="scientific">Owenia fusiformis</name>
    <name type="common">Polychaete worm</name>
    <dbReference type="NCBI Taxonomy" id="6347"/>
    <lineage>
        <taxon>Eukaryota</taxon>
        <taxon>Metazoa</taxon>
        <taxon>Spiralia</taxon>
        <taxon>Lophotrochozoa</taxon>
        <taxon>Annelida</taxon>
        <taxon>Polychaeta</taxon>
        <taxon>Sedentaria</taxon>
        <taxon>Canalipalpata</taxon>
        <taxon>Sabellida</taxon>
        <taxon>Oweniida</taxon>
        <taxon>Oweniidae</taxon>
        <taxon>Owenia</taxon>
    </lineage>
</organism>
<accession>A0A8S4NRF7</accession>
<dbReference type="AlphaFoldDB" id="A0A8S4NRF7"/>
<evidence type="ECO:0000313" key="3">
    <source>
        <dbReference type="Proteomes" id="UP000749559"/>
    </source>
</evidence>
<feature type="signal peptide" evidence="1">
    <location>
        <begin position="1"/>
        <end position="23"/>
    </location>
</feature>
<dbReference type="PANTHER" id="PTHR24024">
    <property type="entry name" value="PULMONARY SURFACTANT-ASSOCIATED PROTEIN A"/>
    <property type="match status" value="1"/>
</dbReference>
<dbReference type="InterPro" id="IPR051077">
    <property type="entry name" value="Ca-dependent_lectin"/>
</dbReference>
<proteinExistence type="predicted"/>
<gene>
    <name evidence="2" type="ORF">OFUS_LOCUS9296</name>
</gene>